<evidence type="ECO:0000313" key="2">
    <source>
        <dbReference type="EMBL" id="RZU32343.1"/>
    </source>
</evidence>
<dbReference type="PROSITE" id="PS51257">
    <property type="entry name" value="PROKAR_LIPOPROTEIN"/>
    <property type="match status" value="1"/>
</dbReference>
<name>A0A4Q7Y7W1_9ACTN</name>
<dbReference type="RefSeq" id="WP_158657646.1">
    <property type="nucleotide sequence ID" value="NZ_POQT01000039.1"/>
</dbReference>
<dbReference type="EMBL" id="SHKV01000001">
    <property type="protein sequence ID" value="RZU32343.1"/>
    <property type="molecule type" value="Genomic_DNA"/>
</dbReference>
<dbReference type="Proteomes" id="UP000292507">
    <property type="component" value="Unassembled WGS sequence"/>
</dbReference>
<feature type="compositionally biased region" description="Low complexity" evidence="1">
    <location>
        <begin position="33"/>
        <end position="44"/>
    </location>
</feature>
<evidence type="ECO:0000256" key="1">
    <source>
        <dbReference type="SAM" id="MobiDB-lite"/>
    </source>
</evidence>
<reference evidence="2 3" key="1">
    <citation type="submission" date="2019-02" db="EMBL/GenBank/DDBJ databases">
        <title>Sequencing the genomes of 1000 actinobacteria strains.</title>
        <authorList>
            <person name="Klenk H.-P."/>
        </authorList>
    </citation>
    <scope>NUCLEOTIDE SEQUENCE [LARGE SCALE GENOMIC DNA]</scope>
    <source>
        <strain evidence="2 3">DSM 44509</strain>
    </source>
</reference>
<evidence type="ECO:0000313" key="3">
    <source>
        <dbReference type="Proteomes" id="UP000292507"/>
    </source>
</evidence>
<feature type="region of interest" description="Disordered" evidence="1">
    <location>
        <begin position="31"/>
        <end position="54"/>
    </location>
</feature>
<protein>
    <recommendedName>
        <fullName evidence="4">DUF5642 domain-containing protein</fullName>
    </recommendedName>
</protein>
<accession>A0A4Q7Y7W1</accession>
<evidence type="ECO:0008006" key="4">
    <source>
        <dbReference type="Google" id="ProtNLM"/>
    </source>
</evidence>
<proteinExistence type="predicted"/>
<keyword evidence="3" id="KW-1185">Reference proteome</keyword>
<dbReference type="AlphaFoldDB" id="A0A4Q7Y7W1"/>
<comment type="caution">
    <text evidence="2">The sequence shown here is derived from an EMBL/GenBank/DDBJ whole genome shotgun (WGS) entry which is preliminary data.</text>
</comment>
<organism evidence="2 3">
    <name type="scientific">Blastococcus saxobsidens</name>
    <dbReference type="NCBI Taxonomy" id="138336"/>
    <lineage>
        <taxon>Bacteria</taxon>
        <taxon>Bacillati</taxon>
        <taxon>Actinomycetota</taxon>
        <taxon>Actinomycetes</taxon>
        <taxon>Geodermatophilales</taxon>
        <taxon>Geodermatophilaceae</taxon>
        <taxon>Blastococcus</taxon>
    </lineage>
</organism>
<gene>
    <name evidence="2" type="ORF">BKA19_2038</name>
</gene>
<sequence>MTTALSRRLPRLSAGIAAAVLLVGCGGGDSEEAASSSAATSSVAESEEPAEGSDLAQGLLPAEAFGPDATVVAVSPEQLESGAGLVAGQDVEIQPENCRASVESTQPDLSAFDDVAAQSASAGPVATVEMLLRGGPIEDVTASLSEAAERCPEAAISSPEFGQATLTFEDLPVDDLGDGAALARLTTAIAAPDGTRISVPTLIGMVEDGDRLVVLVSVVVDPTQGEAAGTDPAEFAALLAQAYETQADALG</sequence>